<proteinExistence type="predicted"/>
<protein>
    <submittedName>
        <fullName evidence="1">Uncharacterized protein</fullName>
    </submittedName>
</protein>
<name>A0A804MZI1_MAIZE</name>
<dbReference type="AlphaFoldDB" id="A0A804MZI1"/>
<reference evidence="1" key="2">
    <citation type="submission" date="2019-07" db="EMBL/GenBank/DDBJ databases">
        <authorList>
            <person name="Seetharam A."/>
            <person name="Woodhouse M."/>
            <person name="Cannon E."/>
        </authorList>
    </citation>
    <scope>NUCLEOTIDE SEQUENCE [LARGE SCALE GENOMIC DNA]</scope>
    <source>
        <strain evidence="1">cv. B73</strain>
    </source>
</reference>
<accession>A0A804MZI1</accession>
<dbReference type="Gramene" id="Zm00001eb123250_T001">
    <property type="protein sequence ID" value="Zm00001eb123250_P001"/>
    <property type="gene ID" value="Zm00001eb123250"/>
</dbReference>
<dbReference type="Proteomes" id="UP000007305">
    <property type="component" value="Chromosome 3"/>
</dbReference>
<reference evidence="1" key="3">
    <citation type="submission" date="2021-05" db="UniProtKB">
        <authorList>
            <consortium name="EnsemblPlants"/>
        </authorList>
    </citation>
    <scope>IDENTIFICATION</scope>
    <source>
        <strain evidence="1">cv. B73</strain>
    </source>
</reference>
<evidence type="ECO:0000313" key="1">
    <source>
        <dbReference type="EnsemblPlants" id="Zm00001eb123250_P001"/>
    </source>
</evidence>
<evidence type="ECO:0000313" key="2">
    <source>
        <dbReference type="Proteomes" id="UP000007305"/>
    </source>
</evidence>
<organism evidence="1 2">
    <name type="scientific">Zea mays</name>
    <name type="common">Maize</name>
    <dbReference type="NCBI Taxonomy" id="4577"/>
    <lineage>
        <taxon>Eukaryota</taxon>
        <taxon>Viridiplantae</taxon>
        <taxon>Streptophyta</taxon>
        <taxon>Embryophyta</taxon>
        <taxon>Tracheophyta</taxon>
        <taxon>Spermatophyta</taxon>
        <taxon>Magnoliopsida</taxon>
        <taxon>Liliopsida</taxon>
        <taxon>Poales</taxon>
        <taxon>Poaceae</taxon>
        <taxon>PACMAD clade</taxon>
        <taxon>Panicoideae</taxon>
        <taxon>Andropogonodae</taxon>
        <taxon>Andropogoneae</taxon>
        <taxon>Tripsacinae</taxon>
        <taxon>Zea</taxon>
    </lineage>
</organism>
<keyword evidence="2" id="KW-1185">Reference proteome</keyword>
<dbReference type="EnsemblPlants" id="Zm00001eb123250_T001">
    <property type="protein sequence ID" value="Zm00001eb123250_P001"/>
    <property type="gene ID" value="Zm00001eb123250"/>
</dbReference>
<sequence>MASLPPGPPAWSVTLSLRHRGGLEIRAAAENLLPGWGRGGERMSLLLRLRRCLLLSVTSNCGGRPAATTQPGPPPRGSRVVRFLRSRWARLPRATSIWRRKKQPPARAAVPPDCRDQTFWLLACLPAAESNAGAACLLGNGIDASGDDAVRRRRRRRRPCRDRVYRHGVPHHGRHQQPERRLRQQTDCAMGQVVGVAGASPSQLQLQVSPWCAKARAGVDLQQVDVLSDESHLRCVGARKGSI</sequence>
<reference evidence="2" key="1">
    <citation type="submission" date="2015-12" db="EMBL/GenBank/DDBJ databases">
        <title>Update maize B73 reference genome by single molecule sequencing technologies.</title>
        <authorList>
            <consortium name="Maize Genome Sequencing Project"/>
            <person name="Ware D."/>
        </authorList>
    </citation>
    <scope>NUCLEOTIDE SEQUENCE [LARGE SCALE GENOMIC DNA]</scope>
    <source>
        <strain evidence="2">cv. B73</strain>
    </source>
</reference>